<evidence type="ECO:0008006" key="3">
    <source>
        <dbReference type="Google" id="ProtNLM"/>
    </source>
</evidence>
<evidence type="ECO:0000313" key="1">
    <source>
        <dbReference type="EMBL" id="GGI00214.1"/>
    </source>
</evidence>
<dbReference type="CDD" id="cd00085">
    <property type="entry name" value="HNHc"/>
    <property type="match status" value="1"/>
</dbReference>
<protein>
    <recommendedName>
        <fullName evidence="3">Restriction endonuclease</fullName>
    </recommendedName>
</protein>
<accession>A0ABQ2AWK4</accession>
<dbReference type="InterPro" id="IPR003615">
    <property type="entry name" value="HNH_nuc"/>
</dbReference>
<reference evidence="2" key="1">
    <citation type="journal article" date="2019" name="Int. J. Syst. Evol. Microbiol.">
        <title>The Global Catalogue of Microorganisms (GCM) 10K type strain sequencing project: providing services to taxonomists for standard genome sequencing and annotation.</title>
        <authorList>
            <consortium name="The Broad Institute Genomics Platform"/>
            <consortium name="The Broad Institute Genome Sequencing Center for Infectious Disease"/>
            <person name="Wu L."/>
            <person name="Ma J."/>
        </authorList>
    </citation>
    <scope>NUCLEOTIDE SEQUENCE [LARGE SCALE GENOMIC DNA]</scope>
    <source>
        <strain evidence="2">CGMCC 1.12778</strain>
    </source>
</reference>
<comment type="caution">
    <text evidence="1">The sequence shown here is derived from an EMBL/GenBank/DDBJ whole genome shotgun (WGS) entry which is preliminary data.</text>
</comment>
<proteinExistence type="predicted"/>
<dbReference type="Proteomes" id="UP000643279">
    <property type="component" value="Unassembled WGS sequence"/>
</dbReference>
<keyword evidence="2" id="KW-1185">Reference proteome</keyword>
<sequence>MAAVILRCDANTLRRWDYRAAVEHVAESGTVFERWRLGFCADIRPGTEAWVLLQGGNDIGSGLIGHGFVASEPYQAAAEADPDATDWFIAVAFDALLPLGEHLRPSTLGHAIPGIRWAGATGPSLVAMPPSSEPVLRRLWRDYGPTTADPAEVAAGTLPPGAVSNVQVNRYERDPDARRACLAFHGTSCAACGFSFESTYGGSGAGAVAVHHVVPPAMLDSAYQLDPIADLIPLCHNCHAVAHGVTQPRSVSELRSIISAFGHMRGEVLSDLALQAQDDARRILEGGQA</sequence>
<organism evidence="1 2">
    <name type="scientific">Arthrobacter liuii</name>
    <dbReference type="NCBI Taxonomy" id="1476996"/>
    <lineage>
        <taxon>Bacteria</taxon>
        <taxon>Bacillati</taxon>
        <taxon>Actinomycetota</taxon>
        <taxon>Actinomycetes</taxon>
        <taxon>Micrococcales</taxon>
        <taxon>Micrococcaceae</taxon>
        <taxon>Arthrobacter</taxon>
    </lineage>
</organism>
<evidence type="ECO:0000313" key="2">
    <source>
        <dbReference type="Proteomes" id="UP000643279"/>
    </source>
</evidence>
<gene>
    <name evidence="1" type="ORF">GCM10007170_36840</name>
</gene>
<dbReference type="EMBL" id="BMFW01000025">
    <property type="protein sequence ID" value="GGI00214.1"/>
    <property type="molecule type" value="Genomic_DNA"/>
</dbReference>
<name>A0ABQ2AWK4_9MICC</name>